<proteinExistence type="predicted"/>
<dbReference type="AlphaFoldDB" id="W4LNY1"/>
<dbReference type="Proteomes" id="UP000019140">
    <property type="component" value="Unassembled WGS sequence"/>
</dbReference>
<name>W4LNY1_9BACT</name>
<dbReference type="HOGENOM" id="CLU_2859349_0_0_7"/>
<comment type="caution">
    <text evidence="1">The sequence shown here is derived from an EMBL/GenBank/DDBJ whole genome shotgun (WGS) entry which is preliminary data.</text>
</comment>
<accession>W4LNY1</accession>
<organism evidence="1 2">
    <name type="scientific">Candidatus Entotheonella gemina</name>
    <dbReference type="NCBI Taxonomy" id="1429439"/>
    <lineage>
        <taxon>Bacteria</taxon>
        <taxon>Pseudomonadati</taxon>
        <taxon>Nitrospinota/Tectimicrobiota group</taxon>
        <taxon>Candidatus Tectimicrobiota</taxon>
        <taxon>Candidatus Entotheonellia</taxon>
        <taxon>Candidatus Entotheonellales</taxon>
        <taxon>Candidatus Entotheonellaceae</taxon>
        <taxon>Candidatus Entotheonella</taxon>
    </lineage>
</organism>
<evidence type="ECO:0000313" key="2">
    <source>
        <dbReference type="Proteomes" id="UP000019140"/>
    </source>
</evidence>
<evidence type="ECO:0008006" key="3">
    <source>
        <dbReference type="Google" id="ProtNLM"/>
    </source>
</evidence>
<gene>
    <name evidence="1" type="ORF">ETSY2_41575</name>
</gene>
<evidence type="ECO:0000313" key="1">
    <source>
        <dbReference type="EMBL" id="ETW99111.1"/>
    </source>
</evidence>
<protein>
    <recommendedName>
        <fullName evidence="3">HTH psq-type domain-containing protein</fullName>
    </recommendedName>
</protein>
<sequence>MREERASKLDEHAEDISELLAQGALQKDIANLYRTTPSNLNEWMRRRGLKRQRGNAQAVAEKSP</sequence>
<dbReference type="EMBL" id="AZHX01001874">
    <property type="protein sequence ID" value="ETW99111.1"/>
    <property type="molecule type" value="Genomic_DNA"/>
</dbReference>
<keyword evidence="2" id="KW-1185">Reference proteome</keyword>
<reference evidence="1 2" key="1">
    <citation type="journal article" date="2014" name="Nature">
        <title>An environmental bacterial taxon with a large and distinct metabolic repertoire.</title>
        <authorList>
            <person name="Wilson M.C."/>
            <person name="Mori T."/>
            <person name="Ruckert C."/>
            <person name="Uria A.R."/>
            <person name="Helf M.J."/>
            <person name="Takada K."/>
            <person name="Gernert C."/>
            <person name="Steffens U.A."/>
            <person name="Heycke N."/>
            <person name="Schmitt S."/>
            <person name="Rinke C."/>
            <person name="Helfrich E.J."/>
            <person name="Brachmann A.O."/>
            <person name="Gurgui C."/>
            <person name="Wakimoto T."/>
            <person name="Kracht M."/>
            <person name="Crusemann M."/>
            <person name="Hentschel U."/>
            <person name="Abe I."/>
            <person name="Matsunaga S."/>
            <person name="Kalinowski J."/>
            <person name="Takeyama H."/>
            <person name="Piel J."/>
        </authorList>
    </citation>
    <scope>NUCLEOTIDE SEQUENCE [LARGE SCALE GENOMIC DNA]</scope>
    <source>
        <strain evidence="2">TSY2</strain>
    </source>
</reference>